<dbReference type="AlphaFoldDB" id="A0ABD3A9H7"/>
<feature type="compositionally biased region" description="Basic and acidic residues" evidence="5">
    <location>
        <begin position="72"/>
        <end position="85"/>
    </location>
</feature>
<protein>
    <recommendedName>
        <fullName evidence="6">SWIM-type domain-containing protein</fullName>
    </recommendedName>
</protein>
<dbReference type="InterPro" id="IPR006564">
    <property type="entry name" value="Znf_PMZ"/>
</dbReference>
<dbReference type="Pfam" id="PF04434">
    <property type="entry name" value="SWIM"/>
    <property type="match status" value="1"/>
</dbReference>
<dbReference type="Proteomes" id="UP001630127">
    <property type="component" value="Unassembled WGS sequence"/>
</dbReference>
<accession>A0ABD3A9H7</accession>
<evidence type="ECO:0000256" key="1">
    <source>
        <dbReference type="ARBA" id="ARBA00022723"/>
    </source>
</evidence>
<feature type="region of interest" description="Disordered" evidence="5">
    <location>
        <begin position="325"/>
        <end position="359"/>
    </location>
</feature>
<feature type="compositionally biased region" description="Polar residues" evidence="5">
    <location>
        <begin position="43"/>
        <end position="54"/>
    </location>
</feature>
<keyword evidence="1" id="KW-0479">Metal-binding</keyword>
<feature type="domain" description="SWIM-type" evidence="6">
    <location>
        <begin position="238"/>
        <end position="270"/>
    </location>
</feature>
<evidence type="ECO:0000256" key="3">
    <source>
        <dbReference type="ARBA" id="ARBA00022833"/>
    </source>
</evidence>
<organism evidence="7 8">
    <name type="scientific">Cinchona calisaya</name>
    <dbReference type="NCBI Taxonomy" id="153742"/>
    <lineage>
        <taxon>Eukaryota</taxon>
        <taxon>Viridiplantae</taxon>
        <taxon>Streptophyta</taxon>
        <taxon>Embryophyta</taxon>
        <taxon>Tracheophyta</taxon>
        <taxon>Spermatophyta</taxon>
        <taxon>Magnoliopsida</taxon>
        <taxon>eudicotyledons</taxon>
        <taxon>Gunneridae</taxon>
        <taxon>Pentapetalae</taxon>
        <taxon>asterids</taxon>
        <taxon>lamiids</taxon>
        <taxon>Gentianales</taxon>
        <taxon>Rubiaceae</taxon>
        <taxon>Cinchonoideae</taxon>
        <taxon>Cinchoneae</taxon>
        <taxon>Cinchona</taxon>
    </lineage>
</organism>
<sequence>MRIKIMQMTLMEEFQNFLENDSDYDMNDDDDNEYDNNVDNNSEIPVSNKDNSYSYDDKSEPDAAPDYDSDFESIHGSDEEQDRNRYPIFNSNKDMENPTLQCRMIFSNFKDFKQAAQNWNIKRGKALRDALWAAAKATTPAQFSARMEEIAAVDLDVAKKILDARERLIVEMLESLRLYLMQRMQLSRDRAKEKWITKKFCPKIIKRLNKNIENAPDCTPFKSNDIHYEVGCPYGEKYIVNLEDRTYSCRKWDLTGIPCPHAISAIWMALKDPVDFVDDCYSMEKYLKCYEPTILPVNGEIDWPKSDCIAPLPPSYENEVVAAATATQESDKENMEKTNRVEPLETTQDYQGSGLHESAEQIELTRPHETTIRNEDIRPRYLNLADVDNGLFDVAFTDNYCQNDGDQSHQKAKKLPASL</sequence>
<dbReference type="PROSITE" id="PS50966">
    <property type="entry name" value="ZF_SWIM"/>
    <property type="match status" value="1"/>
</dbReference>
<evidence type="ECO:0000256" key="4">
    <source>
        <dbReference type="PROSITE-ProRule" id="PRU00325"/>
    </source>
</evidence>
<evidence type="ECO:0000313" key="7">
    <source>
        <dbReference type="EMBL" id="KAL3528389.1"/>
    </source>
</evidence>
<dbReference type="InterPro" id="IPR007527">
    <property type="entry name" value="Znf_SWIM"/>
</dbReference>
<dbReference type="EMBL" id="JBJUIK010000004">
    <property type="protein sequence ID" value="KAL3528389.1"/>
    <property type="molecule type" value="Genomic_DNA"/>
</dbReference>
<feature type="region of interest" description="Disordered" evidence="5">
    <location>
        <begin position="21"/>
        <end position="92"/>
    </location>
</feature>
<dbReference type="SMART" id="SM00575">
    <property type="entry name" value="ZnF_PMZ"/>
    <property type="match status" value="1"/>
</dbReference>
<proteinExistence type="predicted"/>
<keyword evidence="2 4" id="KW-0863">Zinc-finger</keyword>
<feature type="compositionally biased region" description="Acidic residues" evidence="5">
    <location>
        <begin position="21"/>
        <end position="36"/>
    </location>
</feature>
<gene>
    <name evidence="7" type="ORF">ACH5RR_007711</name>
</gene>
<evidence type="ECO:0000259" key="6">
    <source>
        <dbReference type="PROSITE" id="PS50966"/>
    </source>
</evidence>
<keyword evidence="8" id="KW-1185">Reference proteome</keyword>
<evidence type="ECO:0000256" key="5">
    <source>
        <dbReference type="SAM" id="MobiDB-lite"/>
    </source>
</evidence>
<dbReference type="PANTHER" id="PTHR31973:SF191">
    <property type="entry name" value="OS05G0489400 PROTEIN"/>
    <property type="match status" value="1"/>
</dbReference>
<evidence type="ECO:0000256" key="2">
    <source>
        <dbReference type="ARBA" id="ARBA00022771"/>
    </source>
</evidence>
<feature type="compositionally biased region" description="Basic and acidic residues" evidence="5">
    <location>
        <begin position="329"/>
        <end position="343"/>
    </location>
</feature>
<comment type="caution">
    <text evidence="7">The sequence shown here is derived from an EMBL/GenBank/DDBJ whole genome shotgun (WGS) entry which is preliminary data.</text>
</comment>
<keyword evidence="3" id="KW-0862">Zinc</keyword>
<dbReference type="PANTHER" id="PTHR31973">
    <property type="entry name" value="POLYPROTEIN, PUTATIVE-RELATED"/>
    <property type="match status" value="1"/>
</dbReference>
<evidence type="ECO:0000313" key="8">
    <source>
        <dbReference type="Proteomes" id="UP001630127"/>
    </source>
</evidence>
<dbReference type="GO" id="GO:0008270">
    <property type="term" value="F:zinc ion binding"/>
    <property type="evidence" value="ECO:0007669"/>
    <property type="project" value="UniProtKB-KW"/>
</dbReference>
<name>A0ABD3A9H7_9GENT</name>
<reference evidence="7 8" key="1">
    <citation type="submission" date="2024-11" db="EMBL/GenBank/DDBJ databases">
        <title>A near-complete genome assembly of Cinchona calisaya.</title>
        <authorList>
            <person name="Lian D.C."/>
            <person name="Zhao X.W."/>
            <person name="Wei L."/>
        </authorList>
    </citation>
    <scope>NUCLEOTIDE SEQUENCE [LARGE SCALE GENOMIC DNA]</scope>
    <source>
        <tissue evidence="7">Nenye</tissue>
    </source>
</reference>